<accession>A0A4E9FQL4</accession>
<reference evidence="3" key="3">
    <citation type="submission" date="2019-12" db="UniProtKB">
        <authorList>
            <consortium name="WormBaseParasite"/>
        </authorList>
    </citation>
    <scope>IDENTIFICATION</scope>
</reference>
<reference evidence="2" key="1">
    <citation type="journal article" date="2007" name="Science">
        <title>Draft genome of the filarial nematode parasite Brugia malayi.</title>
        <authorList>
            <person name="Ghedin E."/>
            <person name="Wang S."/>
            <person name="Spiro D."/>
            <person name="Caler E."/>
            <person name="Zhao Q."/>
            <person name="Crabtree J."/>
            <person name="Allen J.E."/>
            <person name="Delcher A.L."/>
            <person name="Guiliano D.B."/>
            <person name="Miranda-Saavedra D."/>
            <person name="Angiuoli S.V."/>
            <person name="Creasy T."/>
            <person name="Amedeo P."/>
            <person name="Haas B."/>
            <person name="El-Sayed N.M."/>
            <person name="Wortman J.R."/>
            <person name="Feldblyum T."/>
            <person name="Tallon L."/>
            <person name="Schatz M."/>
            <person name="Shumway M."/>
            <person name="Koo H."/>
            <person name="Salzberg S.L."/>
            <person name="Schobel S."/>
            <person name="Pertea M."/>
            <person name="Pop M."/>
            <person name="White O."/>
            <person name="Barton G.J."/>
            <person name="Carlow C.K."/>
            <person name="Crawford M.J."/>
            <person name="Daub J."/>
            <person name="Dimmic M.W."/>
            <person name="Estes C.F."/>
            <person name="Foster J.M."/>
            <person name="Ganatra M."/>
            <person name="Gregory W.F."/>
            <person name="Johnson N.M."/>
            <person name="Jin J."/>
            <person name="Komuniecki R."/>
            <person name="Korf I."/>
            <person name="Kumar S."/>
            <person name="Laney S."/>
            <person name="Li B.W."/>
            <person name="Li W."/>
            <person name="Lindblom T.H."/>
            <person name="Lustigman S."/>
            <person name="Ma D."/>
            <person name="Maina C.V."/>
            <person name="Martin D.M."/>
            <person name="McCarter J.P."/>
            <person name="McReynolds L."/>
            <person name="Mitreva M."/>
            <person name="Nutman T.B."/>
            <person name="Parkinson J."/>
            <person name="Peregrin-Alvarez J.M."/>
            <person name="Poole C."/>
            <person name="Ren Q."/>
            <person name="Saunders L."/>
            <person name="Sluder A.E."/>
            <person name="Smith K."/>
            <person name="Stanke M."/>
            <person name="Unnasch T.R."/>
            <person name="Ware J."/>
            <person name="Wei A.D."/>
            <person name="Weil G."/>
            <person name="Williams D.J."/>
            <person name="Zhang Y."/>
            <person name="Williams S.A."/>
            <person name="Fraser-Liggett C."/>
            <person name="Slatko B."/>
            <person name="Blaxter M.L."/>
            <person name="Scott A.L."/>
        </authorList>
    </citation>
    <scope>NUCLEOTIDE SEQUENCE</scope>
    <source>
        <strain evidence="2">FR3</strain>
    </source>
</reference>
<organism evidence="1">
    <name type="scientific">Brugia malayi</name>
    <name type="common">Filarial nematode worm</name>
    <dbReference type="NCBI Taxonomy" id="6279"/>
    <lineage>
        <taxon>Eukaryota</taxon>
        <taxon>Metazoa</taxon>
        <taxon>Ecdysozoa</taxon>
        <taxon>Nematoda</taxon>
        <taxon>Chromadorea</taxon>
        <taxon>Rhabditida</taxon>
        <taxon>Spirurina</taxon>
        <taxon>Spiruromorpha</taxon>
        <taxon>Filarioidea</taxon>
        <taxon>Onchocercidae</taxon>
        <taxon>Brugia</taxon>
    </lineage>
</organism>
<dbReference type="WBParaSite" id="Bm17748.1">
    <property type="protein sequence ID" value="Bm17748.1"/>
    <property type="gene ID" value="WBGene00268890"/>
</dbReference>
<dbReference type="KEGG" id="bmy:BM_BM17748"/>
<dbReference type="CTD" id="6099254"/>
<keyword evidence="2" id="KW-1185">Reference proteome</keyword>
<accession>A0A5S6PE65</accession>
<protein>
    <submittedName>
        <fullName evidence="1 3">Uncharacterized protein</fullName>
    </submittedName>
</protein>
<evidence type="ECO:0000313" key="2">
    <source>
        <dbReference type="Proteomes" id="UP000006672"/>
    </source>
</evidence>
<dbReference type="GeneID" id="6099254"/>
<evidence type="ECO:0000313" key="1">
    <source>
        <dbReference type="EMBL" id="VIO97988.1"/>
    </source>
</evidence>
<reference evidence="1" key="2">
    <citation type="submission" date="2019-04" db="EMBL/GenBank/DDBJ databases">
        <authorList>
            <person name="Howe K."/>
            <person name="Paulini M."/>
            <person name="Williams G."/>
        </authorList>
    </citation>
    <scope>NUCLEOTIDE SEQUENCE [LARGE SCALE GENOMIC DNA]</scope>
    <source>
        <strain evidence="1">FR3</strain>
    </source>
</reference>
<gene>
    <name evidence="1 3" type="primary">Bm17748</name>
    <name evidence="1" type="ORF">BM_BM17748</name>
</gene>
<proteinExistence type="predicted"/>
<evidence type="ECO:0000313" key="3">
    <source>
        <dbReference type="WBParaSite" id="Bm17748.1"/>
    </source>
</evidence>
<dbReference type="EMBL" id="CAAKNF010000195">
    <property type="protein sequence ID" value="VIO97988.1"/>
    <property type="molecule type" value="Genomic_DNA"/>
</dbReference>
<dbReference type="Proteomes" id="UP000006672">
    <property type="component" value="Unassembled WGS sequence"/>
</dbReference>
<dbReference type="AlphaFoldDB" id="A0A4E9FQL4"/>
<sequence length="64" mass="6566">MNAASAVVVGEVVVVKDVVVVAEAVALDVEAAEAVVVPVVEVLQIHYGVAGAAEDVVRVSEFDY</sequence>
<name>A0A4E9FQL4_BRUMA</name>
<dbReference type="RefSeq" id="XP_001895806.2">
    <property type="nucleotide sequence ID" value="XM_001895771.2"/>
</dbReference>